<keyword evidence="4" id="KW-0862">Zinc</keyword>
<dbReference type="OrthoDB" id="9802676at2"/>
<keyword evidence="7" id="KW-1185">Reference proteome</keyword>
<protein>
    <submittedName>
        <fullName evidence="6">Putative guanine deaminase</fullName>
    </submittedName>
</protein>
<evidence type="ECO:0000256" key="3">
    <source>
        <dbReference type="ARBA" id="ARBA00022801"/>
    </source>
</evidence>
<dbReference type="InterPro" id="IPR016193">
    <property type="entry name" value="Cytidine_deaminase-like"/>
</dbReference>
<dbReference type="GO" id="GO:0006152">
    <property type="term" value="P:purine nucleoside catabolic process"/>
    <property type="evidence" value="ECO:0007669"/>
    <property type="project" value="TreeGrafter"/>
</dbReference>
<dbReference type="GO" id="GO:0047974">
    <property type="term" value="F:guanosine deaminase activity"/>
    <property type="evidence" value="ECO:0007669"/>
    <property type="project" value="TreeGrafter"/>
</dbReference>
<keyword evidence="3" id="KW-0378">Hydrolase</keyword>
<evidence type="ECO:0000256" key="2">
    <source>
        <dbReference type="ARBA" id="ARBA00022723"/>
    </source>
</evidence>
<dbReference type="RefSeq" id="WP_085446773.1">
    <property type="nucleotide sequence ID" value="NZ_LVJN01000021.1"/>
</dbReference>
<dbReference type="STRING" id="1434232.MAIT1_00701"/>
<evidence type="ECO:0000313" key="6">
    <source>
        <dbReference type="EMBL" id="OSM00234.1"/>
    </source>
</evidence>
<dbReference type="GO" id="GO:0046872">
    <property type="term" value="F:metal ion binding"/>
    <property type="evidence" value="ECO:0007669"/>
    <property type="project" value="UniProtKB-KW"/>
</dbReference>
<dbReference type="Proteomes" id="UP000194003">
    <property type="component" value="Unassembled WGS sequence"/>
</dbReference>
<dbReference type="Gene3D" id="3.40.140.10">
    <property type="entry name" value="Cytidine Deaminase, domain 2"/>
    <property type="match status" value="1"/>
</dbReference>
<dbReference type="Pfam" id="PF00383">
    <property type="entry name" value="dCMP_cyt_deam_1"/>
    <property type="match status" value="1"/>
</dbReference>
<dbReference type="PANTHER" id="PTHR11079">
    <property type="entry name" value="CYTOSINE DEAMINASE FAMILY MEMBER"/>
    <property type="match status" value="1"/>
</dbReference>
<comment type="caution">
    <text evidence="6">The sequence shown here is derived from an EMBL/GenBank/DDBJ whole genome shotgun (WGS) entry which is preliminary data.</text>
</comment>
<dbReference type="FunFam" id="3.40.140.10:FF:000011">
    <property type="entry name" value="tRNA-specific adenosine deaminase"/>
    <property type="match status" value="1"/>
</dbReference>
<feature type="domain" description="CMP/dCMP-type deaminase" evidence="5">
    <location>
        <begin position="6"/>
        <end position="121"/>
    </location>
</feature>
<proteinExistence type="inferred from homology"/>
<evidence type="ECO:0000256" key="4">
    <source>
        <dbReference type="ARBA" id="ARBA00022833"/>
    </source>
</evidence>
<dbReference type="InterPro" id="IPR002125">
    <property type="entry name" value="CMP_dCMP_dom"/>
</dbReference>
<gene>
    <name evidence="6" type="primary">guaD</name>
    <name evidence="6" type="ORF">MAIT1_00701</name>
</gene>
<reference evidence="6 7" key="1">
    <citation type="journal article" date="2016" name="BMC Genomics">
        <title>Combined genomic and structural analyses of a cultured magnetotactic bacterium reveals its niche adaptation to a dynamic environment.</title>
        <authorList>
            <person name="Araujo A.C."/>
            <person name="Morillo V."/>
            <person name="Cypriano J."/>
            <person name="Teixeira L.C."/>
            <person name="Leao P."/>
            <person name="Lyra S."/>
            <person name="Almeida L.G."/>
            <person name="Bazylinski D.A."/>
            <person name="Vasconcellos A.T."/>
            <person name="Abreu F."/>
            <person name="Lins U."/>
        </authorList>
    </citation>
    <scope>NUCLEOTIDE SEQUENCE [LARGE SCALE GENOMIC DNA]</scope>
    <source>
        <strain evidence="6 7">IT-1</strain>
    </source>
</reference>
<comment type="similarity">
    <text evidence="1">Belongs to the cytidine and deoxycytidylate deaminase family.</text>
</comment>
<sequence>MTLTPEQHALLSRAAQLSEEKMRAGCGGPFGALLADTQTHVIIAEGWNQVTSGNDPTAHAEISAIRAAAQALQRFDLSGLTLYTSCEPCPMCLAAAYWARVDAIIYANTRQQAAQIGFDDEWIYQEVAKPIAQRSLPMRHAPLKEAEAAFAHWREWAEKTPY</sequence>
<organism evidence="6 7">
    <name type="scientific">Magnetofaba australis IT-1</name>
    <dbReference type="NCBI Taxonomy" id="1434232"/>
    <lineage>
        <taxon>Bacteria</taxon>
        <taxon>Pseudomonadati</taxon>
        <taxon>Pseudomonadota</taxon>
        <taxon>Magnetococcia</taxon>
        <taxon>Magnetococcales</taxon>
        <taxon>Magnetococcaceae</taxon>
        <taxon>Magnetofaba</taxon>
    </lineage>
</organism>
<dbReference type="PANTHER" id="PTHR11079:SF161">
    <property type="entry name" value="CMP_DCMP-TYPE DEAMINASE DOMAIN-CONTAINING PROTEIN"/>
    <property type="match status" value="1"/>
</dbReference>
<dbReference type="SUPFAM" id="SSF53927">
    <property type="entry name" value="Cytidine deaminase-like"/>
    <property type="match status" value="1"/>
</dbReference>
<evidence type="ECO:0000313" key="7">
    <source>
        <dbReference type="Proteomes" id="UP000194003"/>
    </source>
</evidence>
<accession>A0A1Y2K0A8</accession>
<dbReference type="EMBL" id="LVJN01000021">
    <property type="protein sequence ID" value="OSM00234.1"/>
    <property type="molecule type" value="Genomic_DNA"/>
</dbReference>
<name>A0A1Y2K0A8_9PROT</name>
<evidence type="ECO:0000256" key="1">
    <source>
        <dbReference type="ARBA" id="ARBA00006576"/>
    </source>
</evidence>
<keyword evidence="2" id="KW-0479">Metal-binding</keyword>
<dbReference type="AlphaFoldDB" id="A0A1Y2K0A8"/>
<evidence type="ECO:0000259" key="5">
    <source>
        <dbReference type="PROSITE" id="PS51747"/>
    </source>
</evidence>
<dbReference type="CDD" id="cd01285">
    <property type="entry name" value="nucleoside_deaminase"/>
    <property type="match status" value="1"/>
</dbReference>
<dbReference type="PROSITE" id="PS51747">
    <property type="entry name" value="CYT_DCMP_DEAMINASES_2"/>
    <property type="match status" value="1"/>
</dbReference>